<accession>A0AAV4NV06</accession>
<gene>
    <name evidence="1" type="ORF">CEXT_23941</name>
</gene>
<comment type="caution">
    <text evidence="1">The sequence shown here is derived from an EMBL/GenBank/DDBJ whole genome shotgun (WGS) entry which is preliminary data.</text>
</comment>
<dbReference type="Proteomes" id="UP001054945">
    <property type="component" value="Unassembled WGS sequence"/>
</dbReference>
<keyword evidence="2" id="KW-1185">Reference proteome</keyword>
<evidence type="ECO:0000313" key="2">
    <source>
        <dbReference type="Proteomes" id="UP001054945"/>
    </source>
</evidence>
<name>A0AAV4NV06_CAEEX</name>
<dbReference type="AlphaFoldDB" id="A0AAV4NV06"/>
<reference evidence="1 2" key="1">
    <citation type="submission" date="2021-06" db="EMBL/GenBank/DDBJ databases">
        <title>Caerostris extrusa draft genome.</title>
        <authorList>
            <person name="Kono N."/>
            <person name="Arakawa K."/>
        </authorList>
    </citation>
    <scope>NUCLEOTIDE SEQUENCE [LARGE SCALE GENOMIC DNA]</scope>
</reference>
<sequence length="81" mass="9251">MAKVKGDSYDRQLRDLFGRWRSRLKEADSQNKQDLPDVMNELFLGAMFLGGKKLILDNNPQNQRNGISYTSMQGDCNVKGQ</sequence>
<evidence type="ECO:0000313" key="1">
    <source>
        <dbReference type="EMBL" id="GIX88712.1"/>
    </source>
</evidence>
<protein>
    <submittedName>
        <fullName evidence="1">Uncharacterized protein</fullName>
    </submittedName>
</protein>
<dbReference type="EMBL" id="BPLR01021354">
    <property type="protein sequence ID" value="GIX88712.1"/>
    <property type="molecule type" value="Genomic_DNA"/>
</dbReference>
<proteinExistence type="predicted"/>
<organism evidence="1 2">
    <name type="scientific">Caerostris extrusa</name>
    <name type="common">Bark spider</name>
    <name type="synonym">Caerostris bankana</name>
    <dbReference type="NCBI Taxonomy" id="172846"/>
    <lineage>
        <taxon>Eukaryota</taxon>
        <taxon>Metazoa</taxon>
        <taxon>Ecdysozoa</taxon>
        <taxon>Arthropoda</taxon>
        <taxon>Chelicerata</taxon>
        <taxon>Arachnida</taxon>
        <taxon>Araneae</taxon>
        <taxon>Araneomorphae</taxon>
        <taxon>Entelegynae</taxon>
        <taxon>Araneoidea</taxon>
        <taxon>Araneidae</taxon>
        <taxon>Caerostris</taxon>
    </lineage>
</organism>